<evidence type="ECO:0000256" key="9">
    <source>
        <dbReference type="ARBA" id="ARBA00038489"/>
    </source>
</evidence>
<evidence type="ECO:0000256" key="3">
    <source>
        <dbReference type="ARBA" id="ARBA00022559"/>
    </source>
</evidence>
<evidence type="ECO:0000256" key="5">
    <source>
        <dbReference type="ARBA" id="ARBA00023002"/>
    </source>
</evidence>
<evidence type="ECO:0000313" key="15">
    <source>
        <dbReference type="Proteomes" id="UP001500547"/>
    </source>
</evidence>
<evidence type="ECO:0000313" key="14">
    <source>
        <dbReference type="EMBL" id="GAA5158656.1"/>
    </source>
</evidence>
<evidence type="ECO:0000256" key="11">
    <source>
        <dbReference type="ARBA" id="ARBA00049091"/>
    </source>
</evidence>
<evidence type="ECO:0000256" key="4">
    <source>
        <dbReference type="ARBA" id="ARBA00022862"/>
    </source>
</evidence>
<evidence type="ECO:0000256" key="8">
    <source>
        <dbReference type="ARBA" id="ARBA00032824"/>
    </source>
</evidence>
<dbReference type="Proteomes" id="UP001500547">
    <property type="component" value="Unassembled WGS sequence"/>
</dbReference>
<feature type="compositionally biased region" description="Basic and acidic residues" evidence="12">
    <location>
        <begin position="1"/>
        <end position="11"/>
    </location>
</feature>
<dbReference type="Gene3D" id="3.40.30.10">
    <property type="entry name" value="Glutaredoxin"/>
    <property type="match status" value="1"/>
</dbReference>
<comment type="caution">
    <text evidence="14">The sequence shown here is derived from an EMBL/GenBank/DDBJ whole genome shotgun (WGS) entry which is preliminary data.</text>
</comment>
<dbReference type="CDD" id="cd03017">
    <property type="entry name" value="PRX_BCP"/>
    <property type="match status" value="1"/>
</dbReference>
<keyword evidence="5" id="KW-0560">Oxidoreductase</keyword>
<accession>A0ABP9QB45</accession>
<sequence>MARLMELDSNRSQRTLSSVQSTTHGMVAELTTGSPAPLFSLPDADMEMFDLREALSRHNVVLYFYPRDGMPSSTQQSILYSDHESEFMDCDAEVVGVSLDDCLRHADFRDEHGLSMRLLSDEDAEACRLYGVWHQQEIGGVPKASVQRKTFIIRRDGVIHRVFQDAGSREHLAAVLQSLKELTRSEHGNRQEHRRNA</sequence>
<reference evidence="15" key="1">
    <citation type="journal article" date="2019" name="Int. J. Syst. Evol. Microbiol.">
        <title>The Global Catalogue of Microorganisms (GCM) 10K type strain sequencing project: providing services to taxonomists for standard genome sequencing and annotation.</title>
        <authorList>
            <consortium name="The Broad Institute Genomics Platform"/>
            <consortium name="The Broad Institute Genome Sequencing Center for Infectious Disease"/>
            <person name="Wu L."/>
            <person name="Ma J."/>
        </authorList>
    </citation>
    <scope>NUCLEOTIDE SEQUENCE [LARGE SCALE GENOMIC DNA]</scope>
    <source>
        <strain evidence="15">JCM 18715</strain>
    </source>
</reference>
<dbReference type="InterPro" id="IPR013766">
    <property type="entry name" value="Thioredoxin_domain"/>
</dbReference>
<keyword evidence="4" id="KW-0049">Antioxidant</keyword>
<dbReference type="InterPro" id="IPR000866">
    <property type="entry name" value="AhpC/TSA"/>
</dbReference>
<protein>
    <recommendedName>
        <fullName evidence="2">thioredoxin-dependent peroxiredoxin</fullName>
        <ecNumber evidence="2">1.11.1.24</ecNumber>
    </recommendedName>
    <alternativeName>
        <fullName evidence="8">Thioredoxin peroxidase</fullName>
    </alternativeName>
    <alternativeName>
        <fullName evidence="10">Thioredoxin-dependent peroxiredoxin Bcp</fullName>
    </alternativeName>
</protein>
<dbReference type="PANTHER" id="PTHR42801">
    <property type="entry name" value="THIOREDOXIN-DEPENDENT PEROXIDE REDUCTASE"/>
    <property type="match status" value="1"/>
</dbReference>
<keyword evidence="7" id="KW-0676">Redox-active center</keyword>
<dbReference type="EMBL" id="BAABLD010000002">
    <property type="protein sequence ID" value="GAA5158656.1"/>
    <property type="molecule type" value="Genomic_DNA"/>
</dbReference>
<feature type="compositionally biased region" description="Polar residues" evidence="12">
    <location>
        <begin position="12"/>
        <end position="22"/>
    </location>
</feature>
<name>A0ABP9QB45_9RHOO</name>
<dbReference type="InterPro" id="IPR036249">
    <property type="entry name" value="Thioredoxin-like_sf"/>
</dbReference>
<comment type="catalytic activity">
    <reaction evidence="11">
        <text>a hydroperoxide + [thioredoxin]-dithiol = an alcohol + [thioredoxin]-disulfide + H2O</text>
        <dbReference type="Rhea" id="RHEA:62620"/>
        <dbReference type="Rhea" id="RHEA-COMP:10698"/>
        <dbReference type="Rhea" id="RHEA-COMP:10700"/>
        <dbReference type="ChEBI" id="CHEBI:15377"/>
        <dbReference type="ChEBI" id="CHEBI:29950"/>
        <dbReference type="ChEBI" id="CHEBI:30879"/>
        <dbReference type="ChEBI" id="CHEBI:35924"/>
        <dbReference type="ChEBI" id="CHEBI:50058"/>
        <dbReference type="EC" id="1.11.1.24"/>
    </reaction>
</comment>
<evidence type="ECO:0000256" key="12">
    <source>
        <dbReference type="SAM" id="MobiDB-lite"/>
    </source>
</evidence>
<gene>
    <name evidence="14" type="primary">bcp_2</name>
    <name evidence="14" type="ORF">GCM10025770_03480</name>
</gene>
<keyword evidence="3 14" id="KW-0575">Peroxidase</keyword>
<keyword evidence="6" id="KW-1015">Disulfide bond</keyword>
<keyword evidence="15" id="KW-1185">Reference proteome</keyword>
<feature type="domain" description="Thioredoxin" evidence="13">
    <location>
        <begin position="30"/>
        <end position="184"/>
    </location>
</feature>
<evidence type="ECO:0000256" key="10">
    <source>
        <dbReference type="ARBA" id="ARBA00042639"/>
    </source>
</evidence>
<organism evidence="14 15">
    <name type="scientific">Viridibacterium curvum</name>
    <dbReference type="NCBI Taxonomy" id="1101404"/>
    <lineage>
        <taxon>Bacteria</taxon>
        <taxon>Pseudomonadati</taxon>
        <taxon>Pseudomonadota</taxon>
        <taxon>Betaproteobacteria</taxon>
        <taxon>Rhodocyclales</taxon>
        <taxon>Rhodocyclaceae</taxon>
        <taxon>Viridibacterium</taxon>
    </lineage>
</organism>
<evidence type="ECO:0000256" key="7">
    <source>
        <dbReference type="ARBA" id="ARBA00023284"/>
    </source>
</evidence>
<dbReference type="PROSITE" id="PS51352">
    <property type="entry name" value="THIOREDOXIN_2"/>
    <property type="match status" value="1"/>
</dbReference>
<dbReference type="SUPFAM" id="SSF52833">
    <property type="entry name" value="Thioredoxin-like"/>
    <property type="match status" value="1"/>
</dbReference>
<comment type="function">
    <text evidence="1">Thiol-specific peroxidase that catalyzes the reduction of hydrogen peroxide and organic hydroperoxides to water and alcohols, respectively. Plays a role in cell protection against oxidative stress by detoxifying peroxides and as sensor of hydrogen peroxide-mediated signaling events.</text>
</comment>
<evidence type="ECO:0000256" key="1">
    <source>
        <dbReference type="ARBA" id="ARBA00003330"/>
    </source>
</evidence>
<proteinExistence type="inferred from homology"/>
<evidence type="ECO:0000256" key="6">
    <source>
        <dbReference type="ARBA" id="ARBA00023157"/>
    </source>
</evidence>
<dbReference type="EC" id="1.11.1.24" evidence="2"/>
<dbReference type="PANTHER" id="PTHR42801:SF4">
    <property type="entry name" value="AHPC_TSA FAMILY PROTEIN"/>
    <property type="match status" value="1"/>
</dbReference>
<comment type="similarity">
    <text evidence="9">Belongs to the peroxiredoxin family. BCP/PrxQ subfamily.</text>
</comment>
<feature type="region of interest" description="Disordered" evidence="12">
    <location>
        <begin position="1"/>
        <end position="22"/>
    </location>
</feature>
<evidence type="ECO:0000256" key="2">
    <source>
        <dbReference type="ARBA" id="ARBA00013017"/>
    </source>
</evidence>
<evidence type="ECO:0000259" key="13">
    <source>
        <dbReference type="PROSITE" id="PS51352"/>
    </source>
</evidence>
<dbReference type="Pfam" id="PF00578">
    <property type="entry name" value="AhpC-TSA"/>
    <property type="match status" value="1"/>
</dbReference>
<dbReference type="GO" id="GO:0004601">
    <property type="term" value="F:peroxidase activity"/>
    <property type="evidence" value="ECO:0007669"/>
    <property type="project" value="UniProtKB-KW"/>
</dbReference>
<dbReference type="InterPro" id="IPR050924">
    <property type="entry name" value="Peroxiredoxin_BCP/PrxQ"/>
</dbReference>